<organism evidence="1 2">
    <name type="scientific">Trichonephila clavipes</name>
    <name type="common">Golden silk orbweaver</name>
    <name type="synonym">Nephila clavipes</name>
    <dbReference type="NCBI Taxonomy" id="2585209"/>
    <lineage>
        <taxon>Eukaryota</taxon>
        <taxon>Metazoa</taxon>
        <taxon>Ecdysozoa</taxon>
        <taxon>Arthropoda</taxon>
        <taxon>Chelicerata</taxon>
        <taxon>Arachnida</taxon>
        <taxon>Araneae</taxon>
        <taxon>Araneomorphae</taxon>
        <taxon>Entelegynae</taxon>
        <taxon>Araneoidea</taxon>
        <taxon>Nephilidae</taxon>
        <taxon>Trichonephila</taxon>
    </lineage>
</organism>
<evidence type="ECO:0000313" key="2">
    <source>
        <dbReference type="Proteomes" id="UP000887159"/>
    </source>
</evidence>
<comment type="caution">
    <text evidence="1">The sequence shown here is derived from an EMBL/GenBank/DDBJ whole genome shotgun (WGS) entry which is preliminary data.</text>
</comment>
<evidence type="ECO:0000313" key="1">
    <source>
        <dbReference type="EMBL" id="GFY01618.1"/>
    </source>
</evidence>
<proteinExistence type="predicted"/>
<sequence>MDFVTLNHSQVTRTGFELEDGSKCFHLNFHVRSLIRDRINVPPALWKTGLRCYQNSNACFNDPGYEFAYDPCTTMWPP</sequence>
<dbReference type="EMBL" id="BMAU01021229">
    <property type="protein sequence ID" value="GFY01618.1"/>
    <property type="molecule type" value="Genomic_DNA"/>
</dbReference>
<protein>
    <submittedName>
        <fullName evidence="1">Uncharacterized protein</fullName>
    </submittedName>
</protein>
<reference evidence="1" key="1">
    <citation type="submission" date="2020-08" db="EMBL/GenBank/DDBJ databases">
        <title>Multicomponent nature underlies the extraordinary mechanical properties of spider dragline silk.</title>
        <authorList>
            <person name="Kono N."/>
            <person name="Nakamura H."/>
            <person name="Mori M."/>
            <person name="Yoshida Y."/>
            <person name="Ohtoshi R."/>
            <person name="Malay A.D."/>
            <person name="Moran D.A.P."/>
            <person name="Tomita M."/>
            <person name="Numata K."/>
            <person name="Arakawa K."/>
        </authorList>
    </citation>
    <scope>NUCLEOTIDE SEQUENCE</scope>
</reference>
<gene>
    <name evidence="1" type="ORF">TNCV_2608011</name>
</gene>
<keyword evidence="2" id="KW-1185">Reference proteome</keyword>
<dbReference type="Proteomes" id="UP000887159">
    <property type="component" value="Unassembled WGS sequence"/>
</dbReference>
<accession>A0A8X6RYR3</accession>
<dbReference type="AlphaFoldDB" id="A0A8X6RYR3"/>
<name>A0A8X6RYR3_TRICX</name>